<dbReference type="PANTHER" id="PTHR36985:SF1">
    <property type="entry name" value="TRANSLOCATION AND ASSEMBLY MODULE SUBUNIT TAMB"/>
    <property type="match status" value="1"/>
</dbReference>
<reference evidence="8 9" key="1">
    <citation type="submission" date="2019-01" db="EMBL/GenBank/DDBJ databases">
        <title>Sinorhodobacter populi sp. nov. isolated from the symptomatic bark tissue of Populus euramericana canker.</title>
        <authorList>
            <person name="Xu G."/>
        </authorList>
    </citation>
    <scope>NUCLEOTIDE SEQUENCE [LARGE SCALE GENOMIC DNA]</scope>
    <source>
        <strain evidence="8 9">2D-5</strain>
    </source>
</reference>
<evidence type="ECO:0000313" key="8">
    <source>
        <dbReference type="EMBL" id="RWR13863.1"/>
    </source>
</evidence>
<protein>
    <submittedName>
        <fullName evidence="8">Translocation and assembly module protein TamB</fullName>
    </submittedName>
</protein>
<dbReference type="GO" id="GO:0005886">
    <property type="term" value="C:plasma membrane"/>
    <property type="evidence" value="ECO:0007669"/>
    <property type="project" value="InterPro"/>
</dbReference>
<evidence type="ECO:0000256" key="5">
    <source>
        <dbReference type="SAM" id="MobiDB-lite"/>
    </source>
</evidence>
<dbReference type="GO" id="GO:0009306">
    <property type="term" value="P:protein secretion"/>
    <property type="evidence" value="ECO:0007669"/>
    <property type="project" value="InterPro"/>
</dbReference>
<sequence length="1199" mass="122864">MRKLALIAMLLLPLPVAAQDTTTPPQTGPAQTQQAQEDETSRDRSYLTGLIEDNLSSKGRTIRLDGFRGALSSRATFDQLTIADDQGVWLTIRNGAMAWSRAAILTGRIEIRELSAAEIDLARLPVADEADAAPSPEATPFSLPELPVSVNIGTIKADRLAIGAPVLGEDLAFSLDGSMSLAGGEGKADIKVNRIDGTKGDFSFTGDFVNDTRQLTLDLLVDEGAGGIVSKKIGLPGNPALTLAVAGSGQLDDFSSDIVLSTDGQPRLSGKVTLGTRPAELEGAAPDNTFSADLAGDVTPMLPEEYRAFFGNAATFVANGARSADGAISLSDLSVDAAAFSLKGALDLQASGLPEKFDLTTRLGLASGEPVLLPLSGEQTWVQDGNVALTYDRAQSDRWTLDGVVNDIARTEMRLGQVTLSGSGTISQNPDAPAVDGNVRFAGQGIALTDPALADAVGTAVSGATGFNWSKGAPLRFTGLDLTGKDLTLAGDLSFDNLSEGIDLTAGLDLNARNLSNYARISGMPLSGAVAGRIDGTATLLTGAFDMAAHLTGQDIKIGQAQVDNILAGTARIDGSVLRDEKGLTIRSLTANARTLSAEVAGLLATGASDLTARVAISDMSVLGGGYRGTANLTASMKDQGDQRIYAANGTAANVAIGNATVDQLLAGTSTLAVEAAQQGDIFRLRNLSVQNPQVQVSAQGQDGGTGQNLTVSARLANAGMFAPNLSGPVTVNGTVNQSGNNYALDLRGAGPGGTQATVSGTVAADGSTANLAIAGRTETALANAFIAPQSIEGPLTFDLRLNGAPGLNALSGRVATQNARMVIPSVGIVMQNINIGADLAQGRAQLGGSLALRDGGTITVNGPITLSGAYPADLRVVLNGAHLRDPSLYDTRISGALTVSGPLTGGALIAGGLTLDETEIRVPSGGMGGTAEIPDITHVHEGRTSLVTRTRAGLVGGDTQSSGGGGAGYRLNVTVDAPRAIFVRGRGLDAELGGSIRLTGTTNNIIPIGHFGLVRGRLDILAKRFDLTEGNVALQGAMVPWIQFAATTTQDDVSITLTLEGEATEPTLSITSSPELPEEEVLARLLFNKGLSNLSALQAAQLASSVASLAGKGGAGIMSRLRESFGLDDLDVGTDDAGNATVKAGKYLSDNVYTDVAIDGTGETTLNLNLDVTSNITARGSVGSAGDSGIGLFFEKDY</sequence>
<evidence type="ECO:0000256" key="4">
    <source>
        <dbReference type="ARBA" id="ARBA00023136"/>
    </source>
</evidence>
<gene>
    <name evidence="8" type="ORF">D2T33_05575</name>
</gene>
<comment type="caution">
    <text evidence="8">The sequence shown here is derived from an EMBL/GenBank/DDBJ whole genome shotgun (WGS) entry which is preliminary data.</text>
</comment>
<accession>A0A443J0H5</accession>
<reference evidence="8 9" key="2">
    <citation type="submission" date="2019-01" db="EMBL/GenBank/DDBJ databases">
        <authorList>
            <person name="Li Y."/>
        </authorList>
    </citation>
    <scope>NUCLEOTIDE SEQUENCE [LARGE SCALE GENOMIC DNA]</scope>
    <source>
        <strain evidence="8 9">2D-5</strain>
    </source>
</reference>
<evidence type="ECO:0000313" key="9">
    <source>
        <dbReference type="Proteomes" id="UP000285710"/>
    </source>
</evidence>
<organism evidence="8 9">
    <name type="scientific">Paenirhodobacter populi</name>
    <dbReference type="NCBI Taxonomy" id="2306993"/>
    <lineage>
        <taxon>Bacteria</taxon>
        <taxon>Pseudomonadati</taxon>
        <taxon>Pseudomonadota</taxon>
        <taxon>Alphaproteobacteria</taxon>
        <taxon>Rhodobacterales</taxon>
        <taxon>Rhodobacter group</taxon>
        <taxon>Paenirhodobacter</taxon>
    </lineage>
</organism>
<name>A0A443J0H5_9RHOB</name>
<feature type="domain" description="Translocation and assembly module TamB C-terminal" evidence="7">
    <location>
        <begin position="854"/>
        <end position="1199"/>
    </location>
</feature>
<dbReference type="AlphaFoldDB" id="A0A443J0H5"/>
<evidence type="ECO:0000256" key="2">
    <source>
        <dbReference type="ARBA" id="ARBA00022692"/>
    </source>
</evidence>
<feature type="chain" id="PRO_5019532085" evidence="6">
    <location>
        <begin position="19"/>
        <end position="1199"/>
    </location>
</feature>
<keyword evidence="6" id="KW-0732">Signal</keyword>
<feature type="compositionally biased region" description="Low complexity" evidence="5">
    <location>
        <begin position="19"/>
        <end position="35"/>
    </location>
</feature>
<keyword evidence="3" id="KW-1133">Transmembrane helix</keyword>
<feature type="signal peptide" evidence="6">
    <location>
        <begin position="1"/>
        <end position="18"/>
    </location>
</feature>
<evidence type="ECO:0000256" key="3">
    <source>
        <dbReference type="ARBA" id="ARBA00022989"/>
    </source>
</evidence>
<evidence type="ECO:0000256" key="1">
    <source>
        <dbReference type="ARBA" id="ARBA00004167"/>
    </source>
</evidence>
<dbReference type="Proteomes" id="UP000285710">
    <property type="component" value="Unassembled WGS sequence"/>
</dbReference>
<evidence type="ECO:0000259" key="7">
    <source>
        <dbReference type="Pfam" id="PF04357"/>
    </source>
</evidence>
<keyword evidence="2" id="KW-0812">Transmembrane</keyword>
<dbReference type="GO" id="GO:0097347">
    <property type="term" value="C:TAM protein secretion complex"/>
    <property type="evidence" value="ECO:0007669"/>
    <property type="project" value="TreeGrafter"/>
</dbReference>
<dbReference type="EMBL" id="SAUW01000004">
    <property type="protein sequence ID" value="RWR13863.1"/>
    <property type="molecule type" value="Genomic_DNA"/>
</dbReference>
<evidence type="ECO:0000256" key="6">
    <source>
        <dbReference type="SAM" id="SignalP"/>
    </source>
</evidence>
<proteinExistence type="predicted"/>
<dbReference type="PANTHER" id="PTHR36985">
    <property type="entry name" value="TRANSLOCATION AND ASSEMBLY MODULE SUBUNIT TAMB"/>
    <property type="match status" value="1"/>
</dbReference>
<comment type="subcellular location">
    <subcellularLocation>
        <location evidence="1">Membrane</location>
        <topology evidence="1">Single-pass membrane protein</topology>
    </subcellularLocation>
</comment>
<dbReference type="RefSeq" id="WP_128269138.1">
    <property type="nucleotide sequence ID" value="NZ_SAUW01000004.1"/>
</dbReference>
<feature type="region of interest" description="Disordered" evidence="5">
    <location>
        <begin position="19"/>
        <end position="43"/>
    </location>
</feature>
<dbReference type="Pfam" id="PF04357">
    <property type="entry name" value="TamB"/>
    <property type="match status" value="1"/>
</dbReference>
<keyword evidence="9" id="KW-1185">Reference proteome</keyword>
<keyword evidence="4" id="KW-0472">Membrane</keyword>
<dbReference type="InterPro" id="IPR007452">
    <property type="entry name" value="TamB_C"/>
</dbReference>